<dbReference type="GO" id="GO:0016491">
    <property type="term" value="F:oxidoreductase activity"/>
    <property type="evidence" value="ECO:0007669"/>
    <property type="project" value="UniProtKB-KW"/>
</dbReference>
<organism evidence="4 5">
    <name type="scientific">Chitinophaga caseinilytica</name>
    <dbReference type="NCBI Taxonomy" id="2267521"/>
    <lineage>
        <taxon>Bacteria</taxon>
        <taxon>Pseudomonadati</taxon>
        <taxon>Bacteroidota</taxon>
        <taxon>Chitinophagia</taxon>
        <taxon>Chitinophagales</taxon>
        <taxon>Chitinophagaceae</taxon>
        <taxon>Chitinophaga</taxon>
    </lineage>
</organism>
<evidence type="ECO:0000313" key="4">
    <source>
        <dbReference type="EMBL" id="WZN47364.1"/>
    </source>
</evidence>
<proteinExistence type="inferred from homology"/>
<dbReference type="EC" id="1.6.99.-" evidence="4"/>
<dbReference type="SUPFAM" id="SSF52218">
    <property type="entry name" value="Flavoproteins"/>
    <property type="match status" value="1"/>
</dbReference>
<dbReference type="Proteomes" id="UP001449657">
    <property type="component" value="Chromosome"/>
</dbReference>
<name>A0ABZ2Z539_9BACT</name>
<sequence>MKSKKILVILGHPDAASFCGALADAYAKGAAVAGHSVRQLKLGEITFQPDLHHGYRQRTPWEPALEAAWADIQWCDHLVWVYPTWWGTYPALMKGFIDRVFLPGKAFKYRDNSSLWDKLLQGKSGRLITTMDSPLWYNWLVYRNAGHRAMKHATLEFCGIKPVKVSAFGRLRWQKPDSLARMLQSVENLGSQGK</sequence>
<feature type="domain" description="Flavodoxin-like fold" evidence="3">
    <location>
        <begin position="4"/>
        <end position="185"/>
    </location>
</feature>
<protein>
    <submittedName>
        <fullName evidence="4">NAD(P)H-dependent oxidoreductase</fullName>
        <ecNumber evidence="4">1.-.-.-</ecNumber>
        <ecNumber evidence="4">1.6.99.-</ecNumber>
    </submittedName>
</protein>
<keyword evidence="2 4" id="KW-0560">Oxidoreductase</keyword>
<evidence type="ECO:0000259" key="3">
    <source>
        <dbReference type="Pfam" id="PF02525"/>
    </source>
</evidence>
<dbReference type="EC" id="1.-.-.-" evidence="4"/>
<evidence type="ECO:0000256" key="2">
    <source>
        <dbReference type="ARBA" id="ARBA00023002"/>
    </source>
</evidence>
<comment type="similarity">
    <text evidence="1">Belongs to the NAD(P)H dehydrogenase (quinone) family.</text>
</comment>
<dbReference type="Gene3D" id="3.40.50.360">
    <property type="match status" value="1"/>
</dbReference>
<evidence type="ECO:0000313" key="5">
    <source>
        <dbReference type="Proteomes" id="UP001449657"/>
    </source>
</evidence>
<dbReference type="PANTHER" id="PTHR10204">
    <property type="entry name" value="NAD P H OXIDOREDUCTASE-RELATED"/>
    <property type="match status" value="1"/>
</dbReference>
<dbReference type="InterPro" id="IPR003680">
    <property type="entry name" value="Flavodoxin_fold"/>
</dbReference>
<dbReference type="InterPro" id="IPR051545">
    <property type="entry name" value="NAD(P)H_dehydrogenase_qn"/>
</dbReference>
<dbReference type="RefSeq" id="WP_341842007.1">
    <property type="nucleotide sequence ID" value="NZ_CP149792.1"/>
</dbReference>
<accession>A0ABZ2Z539</accession>
<gene>
    <name evidence="4" type="ORF">WJU22_04150</name>
</gene>
<reference evidence="4 5" key="1">
    <citation type="submission" date="2024-03" db="EMBL/GenBank/DDBJ databases">
        <title>Chitinophaga caseinilytica sp. nov., a casein hydrolysing bacterium isolated from forest soil.</title>
        <authorList>
            <person name="Lee D.S."/>
            <person name="Han D.M."/>
            <person name="Baek J.H."/>
            <person name="Choi D.G."/>
            <person name="Jeon J.H."/>
            <person name="Jeon C.O."/>
        </authorList>
    </citation>
    <scope>NUCLEOTIDE SEQUENCE [LARGE SCALE GENOMIC DNA]</scope>
    <source>
        <strain evidence="4 5">KACC 19118</strain>
    </source>
</reference>
<dbReference type="EMBL" id="CP150096">
    <property type="protein sequence ID" value="WZN47364.1"/>
    <property type="molecule type" value="Genomic_DNA"/>
</dbReference>
<dbReference type="InterPro" id="IPR029039">
    <property type="entry name" value="Flavoprotein-like_sf"/>
</dbReference>
<dbReference type="PANTHER" id="PTHR10204:SF34">
    <property type="entry name" value="NAD(P)H DEHYDROGENASE [QUINONE] 1 ISOFORM 1"/>
    <property type="match status" value="1"/>
</dbReference>
<dbReference type="Pfam" id="PF02525">
    <property type="entry name" value="Flavodoxin_2"/>
    <property type="match status" value="1"/>
</dbReference>
<evidence type="ECO:0000256" key="1">
    <source>
        <dbReference type="ARBA" id="ARBA00006252"/>
    </source>
</evidence>
<keyword evidence="5" id="KW-1185">Reference proteome</keyword>